<dbReference type="Gene3D" id="3.90.1590.10">
    <property type="entry name" value="glutathione-dependent formaldehyde- activating enzyme (gfa)"/>
    <property type="match status" value="1"/>
</dbReference>
<name>A0A1I4LMM8_9GAMM</name>
<dbReference type="PROSITE" id="PS51891">
    <property type="entry name" value="CENP_V_GFA"/>
    <property type="match status" value="1"/>
</dbReference>
<dbReference type="InterPro" id="IPR006913">
    <property type="entry name" value="CENP-V/GFA"/>
</dbReference>
<sequence length="135" mass="14279">MTTKGSCLCGEVTFDIDGEFESFFLCHCSHCRKDTGSAHGANLFSSKATLTWLSGADRVTTYRLPSSRHTKSFCSTCGSAVPTEQAELNFIVVPAGSLDDAIAIRPTAHIFMGSKAGWDGGLEQVPAFDGLPVAG</sequence>
<dbReference type="SUPFAM" id="SSF51316">
    <property type="entry name" value="Mss4-like"/>
    <property type="match status" value="1"/>
</dbReference>
<dbReference type="OrthoDB" id="4188830at2"/>
<dbReference type="Proteomes" id="UP000198519">
    <property type="component" value="Unassembled WGS sequence"/>
</dbReference>
<dbReference type="PANTHER" id="PTHR33337:SF40">
    <property type="entry name" value="CENP-V_GFA DOMAIN-CONTAINING PROTEIN-RELATED"/>
    <property type="match status" value="1"/>
</dbReference>
<gene>
    <name evidence="6" type="ORF">SAMN04487963_0551</name>
</gene>
<dbReference type="GO" id="GO:0016846">
    <property type="term" value="F:carbon-sulfur lyase activity"/>
    <property type="evidence" value="ECO:0007669"/>
    <property type="project" value="InterPro"/>
</dbReference>
<dbReference type="GO" id="GO:0046872">
    <property type="term" value="F:metal ion binding"/>
    <property type="evidence" value="ECO:0007669"/>
    <property type="project" value="UniProtKB-KW"/>
</dbReference>
<dbReference type="PANTHER" id="PTHR33337">
    <property type="entry name" value="GFA DOMAIN-CONTAINING PROTEIN"/>
    <property type="match status" value="1"/>
</dbReference>
<evidence type="ECO:0000256" key="2">
    <source>
        <dbReference type="ARBA" id="ARBA00022723"/>
    </source>
</evidence>
<dbReference type="RefSeq" id="WP_092020351.1">
    <property type="nucleotide sequence ID" value="NZ_FOUE01000001.1"/>
</dbReference>
<organism evidence="6 7">
    <name type="scientific">Marinobacter zhejiangensis</name>
    <dbReference type="NCBI Taxonomy" id="488535"/>
    <lineage>
        <taxon>Bacteria</taxon>
        <taxon>Pseudomonadati</taxon>
        <taxon>Pseudomonadota</taxon>
        <taxon>Gammaproteobacteria</taxon>
        <taxon>Pseudomonadales</taxon>
        <taxon>Marinobacteraceae</taxon>
        <taxon>Marinobacter</taxon>
    </lineage>
</organism>
<keyword evidence="7" id="KW-1185">Reference proteome</keyword>
<evidence type="ECO:0000259" key="5">
    <source>
        <dbReference type="PROSITE" id="PS51891"/>
    </source>
</evidence>
<keyword evidence="4" id="KW-0456">Lyase</keyword>
<evidence type="ECO:0000256" key="3">
    <source>
        <dbReference type="ARBA" id="ARBA00022833"/>
    </source>
</evidence>
<proteinExistence type="inferred from homology"/>
<dbReference type="EMBL" id="FOUE01000001">
    <property type="protein sequence ID" value="SFL92063.1"/>
    <property type="molecule type" value="Genomic_DNA"/>
</dbReference>
<dbReference type="Pfam" id="PF04828">
    <property type="entry name" value="GFA"/>
    <property type="match status" value="1"/>
</dbReference>
<protein>
    <submittedName>
        <fullName evidence="6">Uncharacterized conserved protein</fullName>
    </submittedName>
</protein>
<keyword evidence="3" id="KW-0862">Zinc</keyword>
<evidence type="ECO:0000313" key="6">
    <source>
        <dbReference type="EMBL" id="SFL92063.1"/>
    </source>
</evidence>
<feature type="domain" description="CENP-V/GFA" evidence="5">
    <location>
        <begin position="3"/>
        <end position="119"/>
    </location>
</feature>
<reference evidence="7" key="1">
    <citation type="submission" date="2016-10" db="EMBL/GenBank/DDBJ databases">
        <authorList>
            <person name="Varghese N."/>
            <person name="Submissions S."/>
        </authorList>
    </citation>
    <scope>NUCLEOTIDE SEQUENCE [LARGE SCALE GENOMIC DNA]</scope>
    <source>
        <strain evidence="7">CGMCC 1.7061</strain>
    </source>
</reference>
<dbReference type="AlphaFoldDB" id="A0A1I4LMM8"/>
<evidence type="ECO:0000256" key="4">
    <source>
        <dbReference type="ARBA" id="ARBA00023239"/>
    </source>
</evidence>
<keyword evidence="2" id="KW-0479">Metal-binding</keyword>
<accession>A0A1I4LMM8</accession>
<dbReference type="InterPro" id="IPR011057">
    <property type="entry name" value="Mss4-like_sf"/>
</dbReference>
<comment type="similarity">
    <text evidence="1">Belongs to the Gfa family.</text>
</comment>
<evidence type="ECO:0000256" key="1">
    <source>
        <dbReference type="ARBA" id="ARBA00005495"/>
    </source>
</evidence>
<evidence type="ECO:0000313" key="7">
    <source>
        <dbReference type="Proteomes" id="UP000198519"/>
    </source>
</evidence>
<dbReference type="STRING" id="488535.SAMN04487963_0551"/>